<dbReference type="GO" id="GO:0008168">
    <property type="term" value="F:methyltransferase activity"/>
    <property type="evidence" value="ECO:0007669"/>
    <property type="project" value="UniProtKB-KW"/>
</dbReference>
<dbReference type="EMBL" id="CADCVP010000265">
    <property type="protein sequence ID" value="CAA9510424.1"/>
    <property type="molecule type" value="Genomic_DNA"/>
</dbReference>
<keyword evidence="2" id="KW-0489">Methyltransferase</keyword>
<proteinExistence type="predicted"/>
<evidence type="ECO:0000256" key="1">
    <source>
        <dbReference type="SAM" id="MobiDB-lite"/>
    </source>
</evidence>
<keyword evidence="2" id="KW-0830">Ubiquinone</keyword>
<feature type="compositionally biased region" description="Basic residues" evidence="1">
    <location>
        <begin position="53"/>
        <end position="67"/>
    </location>
</feature>
<feature type="region of interest" description="Disordered" evidence="1">
    <location>
        <begin position="31"/>
        <end position="161"/>
    </location>
</feature>
<dbReference type="AlphaFoldDB" id="A0A6J4T0L1"/>
<feature type="non-terminal residue" evidence="2">
    <location>
        <position position="161"/>
    </location>
</feature>
<gene>
    <name evidence="2" type="ORF">AVDCRST_MAG69-2454</name>
</gene>
<feature type="non-terminal residue" evidence="2">
    <location>
        <position position="1"/>
    </location>
</feature>
<name>A0A6J4T0L1_9ACTN</name>
<evidence type="ECO:0000313" key="2">
    <source>
        <dbReference type="EMBL" id="CAA9510424.1"/>
    </source>
</evidence>
<protein>
    <submittedName>
        <fullName evidence="2">3-demethylubiquinone-9 3-methyltransferase</fullName>
    </submittedName>
</protein>
<sequence>AGEDHPQPVVRHRSRGGRRLLRLGVRELPHRQRRPLHRSRAAAGGHGDDGRVRARRTALRRHQRRAGVHLQRGRLLPSRLRGPGRRRLLLGPPVRGRRGGAVRLAEGSLRPVLAGGAGGHGRGLRRPGPGARRAGDAGDVRHAQARRRRPARRRRRRAGDL</sequence>
<accession>A0A6J4T0L1</accession>
<feature type="compositionally biased region" description="Basic residues" evidence="1">
    <location>
        <begin position="143"/>
        <end position="161"/>
    </location>
</feature>
<keyword evidence="2" id="KW-0808">Transferase</keyword>
<feature type="compositionally biased region" description="Basic and acidic residues" evidence="1">
    <location>
        <begin position="133"/>
        <end position="142"/>
    </location>
</feature>
<feature type="compositionally biased region" description="Basic residues" evidence="1">
    <location>
        <begin position="31"/>
        <end position="40"/>
    </location>
</feature>
<dbReference type="GO" id="GO:0032259">
    <property type="term" value="P:methylation"/>
    <property type="evidence" value="ECO:0007669"/>
    <property type="project" value="UniProtKB-KW"/>
</dbReference>
<reference evidence="2" key="1">
    <citation type="submission" date="2020-02" db="EMBL/GenBank/DDBJ databases">
        <authorList>
            <person name="Meier V. D."/>
        </authorList>
    </citation>
    <scope>NUCLEOTIDE SEQUENCE</scope>
    <source>
        <strain evidence="2">AVDCRST_MAG69</strain>
    </source>
</reference>
<organism evidence="2">
    <name type="scientific">uncultured Solirubrobacteraceae bacterium</name>
    <dbReference type="NCBI Taxonomy" id="1162706"/>
    <lineage>
        <taxon>Bacteria</taxon>
        <taxon>Bacillati</taxon>
        <taxon>Actinomycetota</taxon>
        <taxon>Thermoleophilia</taxon>
        <taxon>Solirubrobacterales</taxon>
        <taxon>Solirubrobacteraceae</taxon>
        <taxon>environmental samples</taxon>
    </lineage>
</organism>